<feature type="domain" description="Enoyl reductase (ER)" evidence="1">
    <location>
        <begin position="14"/>
        <end position="323"/>
    </location>
</feature>
<dbReference type="Pfam" id="PF00107">
    <property type="entry name" value="ADH_zinc_N"/>
    <property type="match status" value="1"/>
</dbReference>
<name>A0A381Q0X2_9ZZZZ</name>
<dbReference type="InterPro" id="IPR013154">
    <property type="entry name" value="ADH-like_N"/>
</dbReference>
<reference evidence="2" key="1">
    <citation type="submission" date="2018-05" db="EMBL/GenBank/DDBJ databases">
        <authorList>
            <person name="Lanie J.A."/>
            <person name="Ng W.-L."/>
            <person name="Kazmierczak K.M."/>
            <person name="Andrzejewski T.M."/>
            <person name="Davidsen T.M."/>
            <person name="Wayne K.J."/>
            <person name="Tettelin H."/>
            <person name="Glass J.I."/>
            <person name="Rusch D."/>
            <person name="Podicherti R."/>
            <person name="Tsui H.-C.T."/>
            <person name="Winkler M.E."/>
        </authorList>
    </citation>
    <scope>NUCLEOTIDE SEQUENCE</scope>
</reference>
<dbReference type="CDD" id="cd08288">
    <property type="entry name" value="MDR_yhdh"/>
    <property type="match status" value="1"/>
</dbReference>
<evidence type="ECO:0000259" key="1">
    <source>
        <dbReference type="SMART" id="SM00829"/>
    </source>
</evidence>
<dbReference type="Gene3D" id="3.90.180.10">
    <property type="entry name" value="Medium-chain alcohol dehydrogenases, catalytic domain"/>
    <property type="match status" value="1"/>
</dbReference>
<dbReference type="EMBL" id="UINC01001150">
    <property type="protein sequence ID" value="SUZ72514.1"/>
    <property type="molecule type" value="Genomic_DNA"/>
</dbReference>
<accession>A0A381Q0X2</accession>
<sequence>MTFRAVLLTQEDRKVSAEVAQLEDSQLPDGDVTVDVSYSTVNYKDGMILNGVGRLVRDYPHVPGIDFSGIVRASNDSRYVEGDRVVLTGWKVGEAHWGGYAQRARVSGDWLVKLPEGLSELEAMSVGTAGFTSMLAMQALEDHGIGSAPVLVTGAAGGVGSVAVHLLSQAGYDVTASTGRPETSDYLTKLGASQIVPREELAEPPSGPLASERWGGCIDAVGGTTLAHLLTEMQYGASVAACGLAGGNELSTTVIPFLLRGVNLLGIDSVMCPFEIRDKAWSRLDELIDRERLSEMTTVVGLAEVPQLGSDILAGQVRGRTVVDVGA</sequence>
<dbReference type="InterPro" id="IPR020843">
    <property type="entry name" value="ER"/>
</dbReference>
<protein>
    <recommendedName>
        <fullName evidence="1">Enoyl reductase (ER) domain-containing protein</fullName>
    </recommendedName>
</protein>
<dbReference type="PANTHER" id="PTHR43677">
    <property type="entry name" value="SHORT-CHAIN DEHYDROGENASE/REDUCTASE"/>
    <property type="match status" value="1"/>
</dbReference>
<organism evidence="2">
    <name type="scientific">marine metagenome</name>
    <dbReference type="NCBI Taxonomy" id="408172"/>
    <lineage>
        <taxon>unclassified sequences</taxon>
        <taxon>metagenomes</taxon>
        <taxon>ecological metagenomes</taxon>
    </lineage>
</organism>
<dbReference type="Pfam" id="PF08240">
    <property type="entry name" value="ADH_N"/>
    <property type="match status" value="1"/>
</dbReference>
<dbReference type="SMART" id="SM00829">
    <property type="entry name" value="PKS_ER"/>
    <property type="match status" value="1"/>
</dbReference>
<dbReference type="InterPro" id="IPR014188">
    <property type="entry name" value="Acrylyl-CoA_reductase_AcuI"/>
</dbReference>
<dbReference type="SUPFAM" id="SSF51735">
    <property type="entry name" value="NAD(P)-binding Rossmann-fold domains"/>
    <property type="match status" value="1"/>
</dbReference>
<evidence type="ECO:0000313" key="2">
    <source>
        <dbReference type="EMBL" id="SUZ72514.1"/>
    </source>
</evidence>
<dbReference type="NCBIfam" id="TIGR02823">
    <property type="entry name" value="oxido_YhdH"/>
    <property type="match status" value="1"/>
</dbReference>
<gene>
    <name evidence="2" type="ORF">METZ01_LOCUS25368</name>
</gene>
<dbReference type="InterPro" id="IPR036291">
    <property type="entry name" value="NAD(P)-bd_dom_sf"/>
</dbReference>
<proteinExistence type="predicted"/>
<dbReference type="InterPro" id="IPR051397">
    <property type="entry name" value="Zn-ADH-like_protein"/>
</dbReference>
<dbReference type="GO" id="GO:0043957">
    <property type="term" value="F:acryloyl-CoA reductase (NADPH) activity"/>
    <property type="evidence" value="ECO:0007669"/>
    <property type="project" value="TreeGrafter"/>
</dbReference>
<dbReference type="SUPFAM" id="SSF50129">
    <property type="entry name" value="GroES-like"/>
    <property type="match status" value="1"/>
</dbReference>
<dbReference type="Gene3D" id="3.40.50.720">
    <property type="entry name" value="NAD(P)-binding Rossmann-like Domain"/>
    <property type="match status" value="1"/>
</dbReference>
<dbReference type="AlphaFoldDB" id="A0A381Q0X2"/>
<dbReference type="PANTHER" id="PTHR43677:SF1">
    <property type="entry name" value="ACRYLYL-COA REDUCTASE ACUI-RELATED"/>
    <property type="match status" value="1"/>
</dbReference>
<dbReference type="InterPro" id="IPR013149">
    <property type="entry name" value="ADH-like_C"/>
</dbReference>
<dbReference type="InterPro" id="IPR011032">
    <property type="entry name" value="GroES-like_sf"/>
</dbReference>